<evidence type="ECO:0000256" key="9">
    <source>
        <dbReference type="SAM" id="MobiDB-lite"/>
    </source>
</evidence>
<dbReference type="RefSeq" id="WP_345674874.1">
    <property type="nucleotide sequence ID" value="NZ_BAABHS010000005.1"/>
</dbReference>
<evidence type="ECO:0000256" key="1">
    <source>
        <dbReference type="ARBA" id="ARBA00000085"/>
    </source>
</evidence>
<comment type="catalytic activity">
    <reaction evidence="1">
        <text>ATP + protein L-histidine = ADP + protein N-phospho-L-histidine.</text>
        <dbReference type="EC" id="2.7.13.3"/>
    </reaction>
</comment>
<name>A0ABP9GY48_9ACTN</name>
<keyword evidence="7" id="KW-0067">ATP-binding</keyword>
<dbReference type="PANTHER" id="PTHR24421:SF10">
    <property type="entry name" value="NITRATE_NITRITE SENSOR PROTEIN NARQ"/>
    <property type="match status" value="1"/>
</dbReference>
<gene>
    <name evidence="13" type="ORF">GCM10023205_18780</name>
</gene>
<keyword evidence="4" id="KW-0808">Transferase</keyword>
<keyword evidence="14" id="KW-1185">Reference proteome</keyword>
<dbReference type="SUPFAM" id="SSF55874">
    <property type="entry name" value="ATPase domain of HSP90 chaperone/DNA topoisomerase II/histidine kinase"/>
    <property type="match status" value="1"/>
</dbReference>
<keyword evidence="5" id="KW-0547">Nucleotide-binding</keyword>
<evidence type="ECO:0000256" key="6">
    <source>
        <dbReference type="ARBA" id="ARBA00022777"/>
    </source>
</evidence>
<evidence type="ECO:0000313" key="13">
    <source>
        <dbReference type="EMBL" id="GAA4956746.1"/>
    </source>
</evidence>
<proteinExistence type="predicted"/>
<feature type="region of interest" description="Disordered" evidence="9">
    <location>
        <begin position="328"/>
        <end position="361"/>
    </location>
</feature>
<evidence type="ECO:0000256" key="4">
    <source>
        <dbReference type="ARBA" id="ARBA00022679"/>
    </source>
</evidence>
<feature type="domain" description="Signal transduction histidine kinase subgroup 3 dimerisation and phosphoacceptor" evidence="12">
    <location>
        <begin position="178"/>
        <end position="244"/>
    </location>
</feature>
<comment type="caution">
    <text evidence="13">The sequence shown here is derived from an EMBL/GenBank/DDBJ whole genome shotgun (WGS) entry which is preliminary data.</text>
</comment>
<sequence length="397" mass="41585">MNASSRALPGSLRAVRRWFPAHRTQVFDAAVAAVATGVELGLMFEDASPVAAVPTLLALAAGIALLTRRYAPEAVLAFTCTTAAVLTVAGHYPGGAPPLVALFTVAELRERRASLLALAPTAVFLTASSISAVPVAVGAWGLGAYAQTRRRYTLALEERADHLERERTQLSLIAAQQERTAIARELHDIVAHSVTVMLLGVRGARDVLRTAPDVADDTLARVETSAEQSLAELRRMLLLLREPDERHAALHPQPSLDQLAALVASYDAAGLPAHLEVSGPARPLDGGVELSVYRIVEEALTNVLKHARPTRVAVTLGFGRTHLDVSVVNDDGPHHSAPPGPPAGPPSAPPPGPATTAGHGLVGMRERVAVLGGVLEARPEADGGFRVAARLPLGDAA</sequence>
<dbReference type="GO" id="GO:0016301">
    <property type="term" value="F:kinase activity"/>
    <property type="evidence" value="ECO:0007669"/>
    <property type="project" value="UniProtKB-KW"/>
</dbReference>
<dbReference type="InterPro" id="IPR050482">
    <property type="entry name" value="Sensor_HK_TwoCompSys"/>
</dbReference>
<reference evidence="14" key="1">
    <citation type="journal article" date="2019" name="Int. J. Syst. Evol. Microbiol.">
        <title>The Global Catalogue of Microorganisms (GCM) 10K type strain sequencing project: providing services to taxonomists for standard genome sequencing and annotation.</title>
        <authorList>
            <consortium name="The Broad Institute Genomics Platform"/>
            <consortium name="The Broad Institute Genome Sequencing Center for Infectious Disease"/>
            <person name="Wu L."/>
            <person name="Ma J."/>
        </authorList>
    </citation>
    <scope>NUCLEOTIDE SEQUENCE [LARGE SCALE GENOMIC DNA]</scope>
    <source>
        <strain evidence="14">JCM 17986</strain>
    </source>
</reference>
<dbReference type="Pfam" id="PF02518">
    <property type="entry name" value="HATPase_c"/>
    <property type="match status" value="1"/>
</dbReference>
<dbReference type="InterPro" id="IPR011712">
    <property type="entry name" value="Sig_transdc_His_kin_sub3_dim/P"/>
</dbReference>
<feature type="domain" description="Histidine kinase/HSP90-like ATPase" evidence="11">
    <location>
        <begin position="288"/>
        <end position="393"/>
    </location>
</feature>
<keyword evidence="10" id="KW-1133">Transmembrane helix</keyword>
<dbReference type="Pfam" id="PF07730">
    <property type="entry name" value="HisKA_3"/>
    <property type="match status" value="1"/>
</dbReference>
<keyword evidence="8" id="KW-0902">Two-component regulatory system</keyword>
<feature type="transmembrane region" description="Helical" evidence="10">
    <location>
        <begin position="74"/>
        <end position="93"/>
    </location>
</feature>
<evidence type="ECO:0000256" key="7">
    <source>
        <dbReference type="ARBA" id="ARBA00022840"/>
    </source>
</evidence>
<evidence type="ECO:0000256" key="2">
    <source>
        <dbReference type="ARBA" id="ARBA00012438"/>
    </source>
</evidence>
<organism evidence="13 14">
    <name type="scientific">Yinghuangia aomiensis</name>
    <dbReference type="NCBI Taxonomy" id="676205"/>
    <lineage>
        <taxon>Bacteria</taxon>
        <taxon>Bacillati</taxon>
        <taxon>Actinomycetota</taxon>
        <taxon>Actinomycetes</taxon>
        <taxon>Kitasatosporales</taxon>
        <taxon>Streptomycetaceae</taxon>
        <taxon>Yinghuangia</taxon>
    </lineage>
</organism>
<evidence type="ECO:0000259" key="11">
    <source>
        <dbReference type="Pfam" id="PF02518"/>
    </source>
</evidence>
<accession>A0ABP9GY48</accession>
<protein>
    <recommendedName>
        <fullName evidence="2">histidine kinase</fullName>
        <ecNumber evidence="2">2.7.13.3</ecNumber>
    </recommendedName>
</protein>
<dbReference type="InterPro" id="IPR003594">
    <property type="entry name" value="HATPase_dom"/>
</dbReference>
<dbReference type="InterPro" id="IPR036890">
    <property type="entry name" value="HATPase_C_sf"/>
</dbReference>
<keyword evidence="3" id="KW-0597">Phosphoprotein</keyword>
<feature type="compositionally biased region" description="Pro residues" evidence="9">
    <location>
        <begin position="336"/>
        <end position="353"/>
    </location>
</feature>
<keyword evidence="10" id="KW-0812">Transmembrane</keyword>
<dbReference type="CDD" id="cd16917">
    <property type="entry name" value="HATPase_UhpB-NarQ-NarX-like"/>
    <property type="match status" value="1"/>
</dbReference>
<dbReference type="Gene3D" id="3.30.565.10">
    <property type="entry name" value="Histidine kinase-like ATPase, C-terminal domain"/>
    <property type="match status" value="1"/>
</dbReference>
<dbReference type="PANTHER" id="PTHR24421">
    <property type="entry name" value="NITRATE/NITRITE SENSOR PROTEIN NARX-RELATED"/>
    <property type="match status" value="1"/>
</dbReference>
<evidence type="ECO:0000256" key="10">
    <source>
        <dbReference type="SAM" id="Phobius"/>
    </source>
</evidence>
<feature type="transmembrane region" description="Helical" evidence="10">
    <location>
        <begin position="50"/>
        <end position="67"/>
    </location>
</feature>
<evidence type="ECO:0000256" key="5">
    <source>
        <dbReference type="ARBA" id="ARBA00022741"/>
    </source>
</evidence>
<dbReference type="EMBL" id="BAABHS010000005">
    <property type="protein sequence ID" value="GAA4956746.1"/>
    <property type="molecule type" value="Genomic_DNA"/>
</dbReference>
<dbReference type="Proteomes" id="UP001500466">
    <property type="component" value="Unassembled WGS sequence"/>
</dbReference>
<dbReference type="EC" id="2.7.13.3" evidence="2"/>
<evidence type="ECO:0000256" key="3">
    <source>
        <dbReference type="ARBA" id="ARBA00022553"/>
    </source>
</evidence>
<keyword evidence="10" id="KW-0472">Membrane</keyword>
<dbReference type="Gene3D" id="1.20.5.1930">
    <property type="match status" value="1"/>
</dbReference>
<keyword evidence="6 13" id="KW-0418">Kinase</keyword>
<feature type="transmembrane region" description="Helical" evidence="10">
    <location>
        <begin position="113"/>
        <end position="142"/>
    </location>
</feature>
<evidence type="ECO:0000259" key="12">
    <source>
        <dbReference type="Pfam" id="PF07730"/>
    </source>
</evidence>
<evidence type="ECO:0000313" key="14">
    <source>
        <dbReference type="Proteomes" id="UP001500466"/>
    </source>
</evidence>
<evidence type="ECO:0000256" key="8">
    <source>
        <dbReference type="ARBA" id="ARBA00023012"/>
    </source>
</evidence>